<name>A0A1C2FXY4_9GAMM</name>
<dbReference type="GO" id="GO:0009060">
    <property type="term" value="P:aerobic respiration"/>
    <property type="evidence" value="ECO:0007669"/>
    <property type="project" value="InterPro"/>
</dbReference>
<dbReference type="GO" id="GO:0016020">
    <property type="term" value="C:membrane"/>
    <property type="evidence" value="ECO:0007669"/>
    <property type="project" value="InterPro"/>
</dbReference>
<dbReference type="PRINTS" id="PR01165">
    <property type="entry name" value="CYCOXIDASEI"/>
</dbReference>
<keyword evidence="1" id="KW-0813">Transport</keyword>
<keyword evidence="3" id="KW-1185">Reference proteome</keyword>
<evidence type="ECO:0000313" key="3">
    <source>
        <dbReference type="Proteomes" id="UP000253250"/>
    </source>
</evidence>
<dbReference type="Proteomes" id="UP000253250">
    <property type="component" value="Unassembled WGS sequence"/>
</dbReference>
<dbReference type="PROSITE" id="PS50855">
    <property type="entry name" value="COX1"/>
    <property type="match status" value="1"/>
</dbReference>
<dbReference type="AlphaFoldDB" id="A0A1C2FXY4"/>
<reference evidence="2 3" key="1">
    <citation type="submission" date="2018-02" db="EMBL/GenBank/DDBJ databases">
        <title>Insights into the biology of acidophilic members of the Acidiferrobacteraceae family derived from comparative genomic analyses.</title>
        <authorList>
            <person name="Issotta F."/>
            <person name="Thyssen C."/>
            <person name="Mena C."/>
            <person name="Moya A."/>
            <person name="Bellenberg S."/>
            <person name="Sproer C."/>
            <person name="Covarrubias P.C."/>
            <person name="Sand W."/>
            <person name="Quatrini R."/>
            <person name="Vera M."/>
        </authorList>
    </citation>
    <scope>NUCLEOTIDE SEQUENCE [LARGE SCALE GENOMIC DNA]</scope>
    <source>
        <strain evidence="3">m-1</strain>
    </source>
</reference>
<keyword evidence="1" id="KW-0249">Electron transport</keyword>
<organism evidence="2 3">
    <name type="scientific">Acidiferrobacter thiooxydans</name>
    <dbReference type="NCBI Taxonomy" id="163359"/>
    <lineage>
        <taxon>Bacteria</taxon>
        <taxon>Pseudomonadati</taxon>
        <taxon>Pseudomonadota</taxon>
        <taxon>Gammaproteobacteria</taxon>
        <taxon>Acidiferrobacterales</taxon>
        <taxon>Acidiferrobacteraceae</taxon>
        <taxon>Acidiferrobacter</taxon>
    </lineage>
</organism>
<evidence type="ECO:0000313" key="2">
    <source>
        <dbReference type="EMBL" id="RCN59175.1"/>
    </source>
</evidence>
<keyword evidence="1" id="KW-0679">Respiratory chain</keyword>
<dbReference type="SUPFAM" id="SSF81442">
    <property type="entry name" value="Cytochrome c oxidase subunit I-like"/>
    <property type="match status" value="1"/>
</dbReference>
<accession>A0A1C2FXY4</accession>
<dbReference type="InterPro" id="IPR000883">
    <property type="entry name" value="Cyt_C_Oxase_1"/>
</dbReference>
<gene>
    <name evidence="2" type="ORF">C4900_05500</name>
</gene>
<dbReference type="OrthoDB" id="9803294at2"/>
<dbReference type="RefSeq" id="WP_065972084.1">
    <property type="nucleotide sequence ID" value="NZ_CP080624.1"/>
</dbReference>
<dbReference type="InterPro" id="IPR036927">
    <property type="entry name" value="Cyt_c_oxase-like_su1_sf"/>
</dbReference>
<dbReference type="InterPro" id="IPR023616">
    <property type="entry name" value="Cyt_c_oxase-like_su1_dom"/>
</dbReference>
<dbReference type="STRING" id="163359.A9R16_04295"/>
<comment type="caution">
    <text evidence="2">The sequence shown here is derived from an EMBL/GenBank/DDBJ whole genome shotgun (WGS) entry which is preliminary data.</text>
</comment>
<dbReference type="EMBL" id="PSYR01000001">
    <property type="protein sequence ID" value="RCN59175.1"/>
    <property type="molecule type" value="Genomic_DNA"/>
</dbReference>
<dbReference type="GO" id="GO:0022904">
    <property type="term" value="P:respiratory electron transport chain"/>
    <property type="evidence" value="ECO:0007669"/>
    <property type="project" value="TreeGrafter"/>
</dbReference>
<dbReference type="GO" id="GO:0004129">
    <property type="term" value="F:cytochrome-c oxidase activity"/>
    <property type="evidence" value="ECO:0007669"/>
    <property type="project" value="InterPro"/>
</dbReference>
<dbReference type="Pfam" id="PF00115">
    <property type="entry name" value="COX1"/>
    <property type="match status" value="1"/>
</dbReference>
<dbReference type="PANTHER" id="PTHR10422">
    <property type="entry name" value="CYTOCHROME C OXIDASE SUBUNIT 1"/>
    <property type="match status" value="1"/>
</dbReference>
<dbReference type="Gene3D" id="1.20.210.10">
    <property type="entry name" value="Cytochrome c oxidase-like, subunit I domain"/>
    <property type="match status" value="1"/>
</dbReference>
<sequence length="628" mass="68832">MATTDVQGRAVGGAGGGEQPFVWSMVLPMVRAGLFGFIGYFAAAWITAMVTHSVIVNPLPATLGYVFGLLGWIAGSGIWDGWIRRAFGGEEAPSLTGVERYFRFSSDPKATAVRYVIFNVLAFFFAGLAAMMIRIQLLTPDSTSWWLSEIHYNMTFGIHGLIMLLGVAASVIVGGMGYYLLPLMLGARTVIYPRLLGLSWWLLPPAAVAVFLSPLIGGFQTGWWGYPPLAQNSGSGIVFYALGAATLLTSSLLGALNIMGTIIYMRAKGMSLGRVPMFAWGLFAAATILIVEAPATFTGTLMDLSDMILGSHFYTGPTGIPLAYDDQFWWLFHPEVYVFALPAFALWLEILPAAAQRPLFARNWAVAGLLGVSMVGAMLGVHHYFTAVSAIRMPIFMTITETVSIPTGFVFLAALGTLWGGRLKLSSPVLLCLMAMMNFLIGGLTGIFNADVPADFQLHNTYWVVAHFHYTILGAVIFSWLAGLYWWFPKVTGRMVNEFWAKFHAWWFFIFFNMTFFPMFILGIEGMNRRIAVYLPYLHPLNEFVSISAFFLGAGFLIPAANLFISWRSGKKAPQNPWGSKSLEWHAASPTPYIVFPEGSEVTVVGPNDNYADGAPEPFVWAPTAAGK</sequence>
<dbReference type="GO" id="GO:0020037">
    <property type="term" value="F:heme binding"/>
    <property type="evidence" value="ECO:0007669"/>
    <property type="project" value="InterPro"/>
</dbReference>
<protein>
    <submittedName>
        <fullName evidence="2">Cytochrome C oxidase subunit I</fullName>
    </submittedName>
</protein>
<dbReference type="PANTHER" id="PTHR10422:SF18">
    <property type="entry name" value="CYTOCHROME C OXIDASE SUBUNIT 1"/>
    <property type="match status" value="1"/>
</dbReference>
<evidence type="ECO:0000256" key="1">
    <source>
        <dbReference type="ARBA" id="ARBA00022660"/>
    </source>
</evidence>
<dbReference type="GO" id="GO:0015990">
    <property type="term" value="P:electron transport coupled proton transport"/>
    <property type="evidence" value="ECO:0007669"/>
    <property type="project" value="TreeGrafter"/>
</dbReference>
<proteinExistence type="predicted"/>